<dbReference type="InterPro" id="IPR056834">
    <property type="entry name" value="ARM_TT21_C"/>
</dbReference>
<dbReference type="SMART" id="SM00028">
    <property type="entry name" value="TPR"/>
    <property type="match status" value="3"/>
</dbReference>
<reference evidence="4" key="1">
    <citation type="submission" date="2022-11" db="UniProtKB">
        <authorList>
            <consortium name="EnsemblMetazoa"/>
        </authorList>
    </citation>
    <scope>IDENTIFICATION</scope>
</reference>
<dbReference type="RefSeq" id="XP_020914684.1">
    <property type="nucleotide sequence ID" value="XM_021059025.2"/>
</dbReference>
<dbReference type="Gene3D" id="1.25.40.10">
    <property type="entry name" value="Tetratricopeptide repeat domain"/>
    <property type="match status" value="1"/>
</dbReference>
<dbReference type="SUPFAM" id="SSF48452">
    <property type="entry name" value="TPR-like"/>
    <property type="match status" value="1"/>
</dbReference>
<dbReference type="InterPro" id="IPR040364">
    <property type="entry name" value="TTC21A/TTC21B"/>
</dbReference>
<feature type="repeat" description="TPR" evidence="2">
    <location>
        <begin position="51"/>
        <end position="84"/>
    </location>
</feature>
<organism evidence="4 5">
    <name type="scientific">Exaiptasia diaphana</name>
    <name type="common">Tropical sea anemone</name>
    <name type="synonym">Aiptasia pulchella</name>
    <dbReference type="NCBI Taxonomy" id="2652724"/>
    <lineage>
        <taxon>Eukaryota</taxon>
        <taxon>Metazoa</taxon>
        <taxon>Cnidaria</taxon>
        <taxon>Anthozoa</taxon>
        <taxon>Hexacorallia</taxon>
        <taxon>Actiniaria</taxon>
        <taxon>Aiptasiidae</taxon>
        <taxon>Exaiptasia</taxon>
    </lineage>
</organism>
<evidence type="ECO:0000313" key="4">
    <source>
        <dbReference type="EnsemblMetazoa" id="XP_020914684.1"/>
    </source>
</evidence>
<proteinExistence type="inferred from homology"/>
<dbReference type="EnsemblMetazoa" id="XM_021059025.2">
    <property type="protein sequence ID" value="XP_020914684.1"/>
    <property type="gene ID" value="LOC110252245"/>
</dbReference>
<dbReference type="PROSITE" id="PS50005">
    <property type="entry name" value="TPR"/>
    <property type="match status" value="1"/>
</dbReference>
<dbReference type="GeneID" id="110252245"/>
<dbReference type="AlphaFoldDB" id="A0A913Y4P0"/>
<dbReference type="GO" id="GO:0061512">
    <property type="term" value="P:protein localization to cilium"/>
    <property type="evidence" value="ECO:0007669"/>
    <property type="project" value="TreeGrafter"/>
</dbReference>
<evidence type="ECO:0000313" key="5">
    <source>
        <dbReference type="Proteomes" id="UP000887567"/>
    </source>
</evidence>
<dbReference type="GO" id="GO:0035721">
    <property type="term" value="P:intraciliary retrograde transport"/>
    <property type="evidence" value="ECO:0007669"/>
    <property type="project" value="TreeGrafter"/>
</dbReference>
<comment type="similarity">
    <text evidence="1">Belongs to the TTC21 family.</text>
</comment>
<dbReference type="Pfam" id="PF25063">
    <property type="entry name" value="ARM_TT21_C"/>
    <property type="match status" value="1"/>
</dbReference>
<accession>A0A913Y4P0</accession>
<dbReference type="PANTHER" id="PTHR14699">
    <property type="entry name" value="STI2 PROTEIN-RELATED"/>
    <property type="match status" value="1"/>
</dbReference>
<feature type="domain" description="Tetratricopeptide repeat protein 21A/21B C-terminal ARM" evidence="3">
    <location>
        <begin position="2"/>
        <end position="165"/>
    </location>
</feature>
<keyword evidence="5" id="KW-1185">Reference proteome</keyword>
<sequence>MEIATTERDYVPALLGMATAYMYLKQTPRARNQLKRIAKMNWTSEDAEEFERSWLLLADIYIQSGKYDMASDLLKKCIQYNKSCCKAWEYMGFIMEKEQAYKDAAKNYENAWKNGNRNNPTIGFRLAFNYLKAKRYVDAIDVCHLVLNQHPHYPKIKKEILDKARSLIRI</sequence>
<evidence type="ECO:0000256" key="1">
    <source>
        <dbReference type="ARBA" id="ARBA00010935"/>
    </source>
</evidence>
<dbReference type="GO" id="GO:0005929">
    <property type="term" value="C:cilium"/>
    <property type="evidence" value="ECO:0007669"/>
    <property type="project" value="GOC"/>
</dbReference>
<keyword evidence="2" id="KW-0802">TPR repeat</keyword>
<dbReference type="FunFam" id="1.25.40.10:FF:000377">
    <property type="entry name" value="Tetratricopeptide repeat domain 21B"/>
    <property type="match status" value="1"/>
</dbReference>
<dbReference type="InterPro" id="IPR011990">
    <property type="entry name" value="TPR-like_helical_dom_sf"/>
</dbReference>
<dbReference type="PANTHER" id="PTHR14699:SF0">
    <property type="entry name" value="TETRATRICOPEPTIDE REPEAT PROTEIN 21 HOMOLOG"/>
    <property type="match status" value="1"/>
</dbReference>
<dbReference type="InterPro" id="IPR019734">
    <property type="entry name" value="TPR_rpt"/>
</dbReference>
<protein>
    <recommendedName>
        <fullName evidence="3">Tetratricopeptide repeat protein 21A/21B C-terminal ARM domain-containing protein</fullName>
    </recommendedName>
</protein>
<dbReference type="Proteomes" id="UP000887567">
    <property type="component" value="Unplaced"/>
</dbReference>
<evidence type="ECO:0000259" key="3">
    <source>
        <dbReference type="Pfam" id="PF25063"/>
    </source>
</evidence>
<dbReference type="OrthoDB" id="6017543at2759"/>
<dbReference type="GO" id="GO:0030991">
    <property type="term" value="C:intraciliary transport particle A"/>
    <property type="evidence" value="ECO:0007669"/>
    <property type="project" value="TreeGrafter"/>
</dbReference>
<name>A0A913Y4P0_EXADI</name>
<dbReference type="KEGG" id="epa:110252245"/>
<evidence type="ECO:0000256" key="2">
    <source>
        <dbReference type="PROSITE-ProRule" id="PRU00339"/>
    </source>
</evidence>